<name>A0ABN9T7X0_9DINO</name>
<protein>
    <submittedName>
        <fullName evidence="1">Uncharacterized protein</fullName>
    </submittedName>
</protein>
<keyword evidence="2" id="KW-1185">Reference proteome</keyword>
<organism evidence="1 2">
    <name type="scientific">Prorocentrum cordatum</name>
    <dbReference type="NCBI Taxonomy" id="2364126"/>
    <lineage>
        <taxon>Eukaryota</taxon>
        <taxon>Sar</taxon>
        <taxon>Alveolata</taxon>
        <taxon>Dinophyceae</taxon>
        <taxon>Prorocentrales</taxon>
        <taxon>Prorocentraceae</taxon>
        <taxon>Prorocentrum</taxon>
    </lineage>
</organism>
<sequence>MAPIKAARVAAPMKAAVTGDKSWWTEPLTKVRIVNAASPKRACIVGNAKSSPAKMRLVAETTEKQSNTHLNMMHHIMSQIEKRKLSKAGAEKLRTELLG</sequence>
<dbReference type="EMBL" id="CAUYUJ010014435">
    <property type="protein sequence ID" value="CAK0841178.1"/>
    <property type="molecule type" value="Genomic_DNA"/>
</dbReference>
<evidence type="ECO:0000313" key="2">
    <source>
        <dbReference type="Proteomes" id="UP001189429"/>
    </source>
</evidence>
<reference evidence="1" key="1">
    <citation type="submission" date="2023-10" db="EMBL/GenBank/DDBJ databases">
        <authorList>
            <person name="Chen Y."/>
            <person name="Shah S."/>
            <person name="Dougan E. K."/>
            <person name="Thang M."/>
            <person name="Chan C."/>
        </authorList>
    </citation>
    <scope>NUCLEOTIDE SEQUENCE [LARGE SCALE GENOMIC DNA]</scope>
</reference>
<comment type="caution">
    <text evidence="1">The sequence shown here is derived from an EMBL/GenBank/DDBJ whole genome shotgun (WGS) entry which is preliminary data.</text>
</comment>
<accession>A0ABN9T7X0</accession>
<dbReference type="Proteomes" id="UP001189429">
    <property type="component" value="Unassembled WGS sequence"/>
</dbReference>
<proteinExistence type="predicted"/>
<evidence type="ECO:0000313" key="1">
    <source>
        <dbReference type="EMBL" id="CAK0841178.1"/>
    </source>
</evidence>
<gene>
    <name evidence="1" type="ORF">PCOR1329_LOCUS36451</name>
</gene>